<comment type="caution">
    <text evidence="11">The sequence shown here is derived from an EMBL/GenBank/DDBJ whole genome shotgun (WGS) entry which is preliminary data.</text>
</comment>
<gene>
    <name evidence="11" type="ORF">CK498_19680</name>
</gene>
<protein>
    <recommendedName>
        <fullName evidence="9">TRAP transporter small permease protein</fullName>
    </recommendedName>
</protein>
<dbReference type="Pfam" id="PF04290">
    <property type="entry name" value="DctQ"/>
    <property type="match status" value="1"/>
</dbReference>
<dbReference type="GO" id="GO:0005886">
    <property type="term" value="C:plasma membrane"/>
    <property type="evidence" value="ECO:0007669"/>
    <property type="project" value="UniProtKB-SubCell"/>
</dbReference>
<evidence type="ECO:0000256" key="5">
    <source>
        <dbReference type="ARBA" id="ARBA00022692"/>
    </source>
</evidence>
<evidence type="ECO:0000256" key="6">
    <source>
        <dbReference type="ARBA" id="ARBA00022989"/>
    </source>
</evidence>
<evidence type="ECO:0000256" key="7">
    <source>
        <dbReference type="ARBA" id="ARBA00023136"/>
    </source>
</evidence>
<keyword evidence="2 9" id="KW-0813">Transport</keyword>
<dbReference type="InterPro" id="IPR055348">
    <property type="entry name" value="DctQ"/>
</dbReference>
<evidence type="ECO:0000259" key="10">
    <source>
        <dbReference type="Pfam" id="PF04290"/>
    </source>
</evidence>
<name>A0A2A2EQW6_9GAMM</name>
<organism evidence="11 12">
    <name type="scientific">Halomonas salipaludis</name>
    <dbReference type="NCBI Taxonomy" id="2032625"/>
    <lineage>
        <taxon>Bacteria</taxon>
        <taxon>Pseudomonadati</taxon>
        <taxon>Pseudomonadota</taxon>
        <taxon>Gammaproteobacteria</taxon>
        <taxon>Oceanospirillales</taxon>
        <taxon>Halomonadaceae</taxon>
        <taxon>Halomonas</taxon>
    </lineage>
</organism>
<evidence type="ECO:0000256" key="1">
    <source>
        <dbReference type="ARBA" id="ARBA00004429"/>
    </source>
</evidence>
<keyword evidence="4 9" id="KW-0997">Cell inner membrane</keyword>
<keyword evidence="5 9" id="KW-0812">Transmembrane</keyword>
<evidence type="ECO:0000313" key="11">
    <source>
        <dbReference type="EMBL" id="PAU74785.1"/>
    </source>
</evidence>
<comment type="subcellular location">
    <subcellularLocation>
        <location evidence="1 9">Cell inner membrane</location>
        <topology evidence="1 9">Multi-pass membrane protein</topology>
    </subcellularLocation>
</comment>
<dbReference type="AlphaFoldDB" id="A0A2A2EQW6"/>
<keyword evidence="6 9" id="KW-1133">Transmembrane helix</keyword>
<keyword evidence="12" id="KW-1185">Reference proteome</keyword>
<dbReference type="OrthoDB" id="6160477at2"/>
<feature type="transmembrane region" description="Helical" evidence="9">
    <location>
        <begin position="85"/>
        <end position="106"/>
    </location>
</feature>
<evidence type="ECO:0000256" key="4">
    <source>
        <dbReference type="ARBA" id="ARBA00022519"/>
    </source>
</evidence>
<accession>A0A2A2EQW6</accession>
<dbReference type="RefSeq" id="WP_095622573.1">
    <property type="nucleotide sequence ID" value="NZ_NSKB01000008.1"/>
</dbReference>
<proteinExistence type="inferred from homology"/>
<dbReference type="Proteomes" id="UP000217771">
    <property type="component" value="Unassembled WGS sequence"/>
</dbReference>
<comment type="similarity">
    <text evidence="8 9">Belongs to the TRAP transporter small permease family.</text>
</comment>
<feature type="transmembrane region" description="Helical" evidence="9">
    <location>
        <begin position="12"/>
        <end position="34"/>
    </location>
</feature>
<evidence type="ECO:0000256" key="9">
    <source>
        <dbReference type="RuleBase" id="RU369079"/>
    </source>
</evidence>
<comment type="function">
    <text evidence="9">Part of the tripartite ATP-independent periplasmic (TRAP) transport system.</text>
</comment>
<reference evidence="11 12" key="1">
    <citation type="submission" date="2017-08" db="EMBL/GenBank/DDBJ databases">
        <title>Halomonas alkalisoli sp. nov., isolated from saline alkaline soil.</title>
        <authorList>
            <person name="Wang D."/>
            <person name="Zhang G."/>
        </authorList>
    </citation>
    <scope>NUCLEOTIDE SEQUENCE [LARGE SCALE GENOMIC DNA]</scope>
    <source>
        <strain evidence="11 12">WRN001</strain>
    </source>
</reference>
<keyword evidence="7 9" id="KW-0472">Membrane</keyword>
<dbReference type="GO" id="GO:0022857">
    <property type="term" value="F:transmembrane transporter activity"/>
    <property type="evidence" value="ECO:0007669"/>
    <property type="project" value="UniProtKB-UniRule"/>
</dbReference>
<feature type="transmembrane region" description="Helical" evidence="9">
    <location>
        <begin position="46"/>
        <end position="64"/>
    </location>
</feature>
<feature type="transmembrane region" description="Helical" evidence="9">
    <location>
        <begin position="126"/>
        <end position="149"/>
    </location>
</feature>
<dbReference type="InterPro" id="IPR007387">
    <property type="entry name" value="TRAP_DctQ"/>
</dbReference>
<dbReference type="PANTHER" id="PTHR35011">
    <property type="entry name" value="2,3-DIKETO-L-GULONATE TRAP TRANSPORTER SMALL PERMEASE PROTEIN YIAM"/>
    <property type="match status" value="1"/>
</dbReference>
<evidence type="ECO:0000256" key="2">
    <source>
        <dbReference type="ARBA" id="ARBA00022448"/>
    </source>
</evidence>
<evidence type="ECO:0000256" key="8">
    <source>
        <dbReference type="ARBA" id="ARBA00038436"/>
    </source>
</evidence>
<sequence>MNRLSLLVSRLLLALAGTALLAMMLLVVTNIVMRQFASSFGGTTEVVGWLTAVVVALSLAYAQATKAHIELDMLVARMPRGLQRLIQALVALTSLLFFAMVAFKLWEYGILAMQRGTVSQSLRLAIYPIIYMVAFGFTAFCLVLLVDVLECLTRSKQA</sequence>
<dbReference type="GO" id="GO:0015740">
    <property type="term" value="P:C4-dicarboxylate transport"/>
    <property type="evidence" value="ECO:0007669"/>
    <property type="project" value="TreeGrafter"/>
</dbReference>
<dbReference type="PANTHER" id="PTHR35011:SF10">
    <property type="entry name" value="TRAP TRANSPORTER SMALL PERMEASE PROTEIN"/>
    <property type="match status" value="1"/>
</dbReference>
<evidence type="ECO:0000313" key="12">
    <source>
        <dbReference type="Proteomes" id="UP000217771"/>
    </source>
</evidence>
<keyword evidence="3" id="KW-1003">Cell membrane</keyword>
<evidence type="ECO:0000256" key="3">
    <source>
        <dbReference type="ARBA" id="ARBA00022475"/>
    </source>
</evidence>
<dbReference type="EMBL" id="NSKB01000008">
    <property type="protein sequence ID" value="PAU74785.1"/>
    <property type="molecule type" value="Genomic_DNA"/>
</dbReference>
<comment type="subunit">
    <text evidence="9">The complex comprises the extracytoplasmic solute receptor protein and the two transmembrane proteins.</text>
</comment>
<feature type="domain" description="Tripartite ATP-independent periplasmic transporters DctQ component" evidence="10">
    <location>
        <begin position="23"/>
        <end position="153"/>
    </location>
</feature>